<dbReference type="PIRSF" id="PIRSF000350">
    <property type="entry name" value="Mercury_reductase_MerA"/>
    <property type="match status" value="1"/>
</dbReference>
<evidence type="ECO:0000259" key="11">
    <source>
        <dbReference type="Pfam" id="PF02852"/>
    </source>
</evidence>
<dbReference type="Proteomes" id="UP000474630">
    <property type="component" value="Chromosome"/>
</dbReference>
<feature type="binding site" evidence="8">
    <location>
        <begin position="171"/>
        <end position="178"/>
    </location>
    <ligand>
        <name>NAD(+)</name>
        <dbReference type="ChEBI" id="CHEBI:57540"/>
    </ligand>
</feature>
<sequence>MKEFDVFVIGTGVAGTAIANTCVKEGLSVGIADERPYGGTCATRGCIPKKVLWGVVHAAASAKRLNGKGIDQTPTINWKNLMEFKNTFVKSVPKEKEKTFKKDGITTFHGTAKFLNENQLQIGNETIKAKKIVIATGAKPRNLSFNGAENLGTSDDFLELKNLPKHVLFIGGGYIAFEFAHIAALCGSKVTILDKDDSLLKNFEQDMVKHIVAFSKKIGINLVLNAEVEEIIKTENDFRIITKKAGSKVEFTTEFVINSSGRMPAISNLALENGNVAHSEKGIEVDSYLRSVSNPNVYAAGDVAASDGLPLTPLASMEANVISSQLTGNGVTQSHYSVMPSAVFTYPPLASVGYTEKEALSRKLDFKVNSNSVADWFSAKHIKAPVYAYKILIDTKTEKIVGAHLVGPHAEETINLFAMAMKVGLTTSEIRQIPFVFPSSAYDIASMV</sequence>
<dbReference type="InterPro" id="IPR001100">
    <property type="entry name" value="Pyr_nuc-diS_OxRdtase"/>
</dbReference>
<dbReference type="KEGG" id="drc:G0Q07_15195"/>
<keyword evidence="7 10" id="KW-0676">Redox-active center</keyword>
<dbReference type="PANTHER" id="PTHR43014">
    <property type="entry name" value="MERCURIC REDUCTASE"/>
    <property type="match status" value="1"/>
</dbReference>
<evidence type="ECO:0000313" key="13">
    <source>
        <dbReference type="EMBL" id="QIA08977.1"/>
    </source>
</evidence>
<dbReference type="GO" id="GO:0016668">
    <property type="term" value="F:oxidoreductase activity, acting on a sulfur group of donors, NAD(P) as acceptor"/>
    <property type="evidence" value="ECO:0007669"/>
    <property type="project" value="InterPro"/>
</dbReference>
<dbReference type="PANTHER" id="PTHR43014:SF5">
    <property type="entry name" value="GLUTATHIONE REDUCTASE (NADPH)"/>
    <property type="match status" value="1"/>
</dbReference>
<organism evidence="13 14">
    <name type="scientific">Draconibacterium halophilum</name>
    <dbReference type="NCBI Taxonomy" id="2706887"/>
    <lineage>
        <taxon>Bacteria</taxon>
        <taxon>Pseudomonadati</taxon>
        <taxon>Bacteroidota</taxon>
        <taxon>Bacteroidia</taxon>
        <taxon>Marinilabiliales</taxon>
        <taxon>Prolixibacteraceae</taxon>
        <taxon>Draconibacterium</taxon>
    </lineage>
</organism>
<gene>
    <name evidence="13" type="ORF">G0Q07_15195</name>
</gene>
<feature type="domain" description="Pyridine nucleotide-disulphide oxidoreductase dimerisation" evidence="11">
    <location>
        <begin position="339"/>
        <end position="441"/>
    </location>
</feature>
<keyword evidence="8" id="KW-0520">NAD</keyword>
<evidence type="ECO:0000256" key="3">
    <source>
        <dbReference type="ARBA" id="ARBA00022827"/>
    </source>
</evidence>
<evidence type="ECO:0000256" key="6">
    <source>
        <dbReference type="ARBA" id="ARBA00023157"/>
    </source>
</evidence>
<dbReference type="Pfam" id="PF07992">
    <property type="entry name" value="Pyr_redox_2"/>
    <property type="match status" value="1"/>
</dbReference>
<keyword evidence="2 10" id="KW-0285">Flavoprotein</keyword>
<dbReference type="RefSeq" id="WP_163347692.1">
    <property type="nucleotide sequence ID" value="NZ_CP048409.1"/>
</dbReference>
<dbReference type="SUPFAM" id="SSF55424">
    <property type="entry name" value="FAD/NAD-linked reductases, dimerisation (C-terminal) domain"/>
    <property type="match status" value="1"/>
</dbReference>
<evidence type="ECO:0000259" key="12">
    <source>
        <dbReference type="Pfam" id="PF07992"/>
    </source>
</evidence>
<evidence type="ECO:0000256" key="8">
    <source>
        <dbReference type="PIRSR" id="PIRSR000350-3"/>
    </source>
</evidence>
<accession>A0A6C0RFX7</accession>
<keyword evidence="5 10" id="KW-0560">Oxidoreductase</keyword>
<dbReference type="InterPro" id="IPR016156">
    <property type="entry name" value="FAD/NAD-linked_Rdtase_dimer_sf"/>
</dbReference>
<dbReference type="Gene3D" id="3.50.50.60">
    <property type="entry name" value="FAD/NAD(P)-binding domain"/>
    <property type="match status" value="2"/>
</dbReference>
<dbReference type="InterPro" id="IPR004099">
    <property type="entry name" value="Pyr_nucl-diS_OxRdtase_dimer"/>
</dbReference>
<keyword evidence="6" id="KW-1015">Disulfide bond</keyword>
<evidence type="ECO:0000256" key="10">
    <source>
        <dbReference type="RuleBase" id="RU003691"/>
    </source>
</evidence>
<keyword evidence="14" id="KW-1185">Reference proteome</keyword>
<protein>
    <submittedName>
        <fullName evidence="13">NAD(P)/FAD-dependent oxidoreductase</fullName>
    </submittedName>
</protein>
<dbReference type="InterPro" id="IPR036188">
    <property type="entry name" value="FAD/NAD-bd_sf"/>
</dbReference>
<evidence type="ECO:0000313" key="14">
    <source>
        <dbReference type="Proteomes" id="UP000474630"/>
    </source>
</evidence>
<evidence type="ECO:0000256" key="2">
    <source>
        <dbReference type="ARBA" id="ARBA00022630"/>
    </source>
</evidence>
<feature type="disulfide bond" description="Redox-active" evidence="9">
    <location>
        <begin position="41"/>
        <end position="46"/>
    </location>
</feature>
<evidence type="ECO:0000256" key="7">
    <source>
        <dbReference type="ARBA" id="ARBA00023284"/>
    </source>
</evidence>
<dbReference type="InterPro" id="IPR023753">
    <property type="entry name" value="FAD/NAD-binding_dom"/>
</dbReference>
<dbReference type="InterPro" id="IPR012999">
    <property type="entry name" value="Pyr_OxRdtase_I_AS"/>
</dbReference>
<dbReference type="Gene3D" id="3.30.390.30">
    <property type="match status" value="1"/>
</dbReference>
<dbReference type="AlphaFoldDB" id="A0A6C0RFX7"/>
<dbReference type="Pfam" id="PF02852">
    <property type="entry name" value="Pyr_redox_dim"/>
    <property type="match status" value="1"/>
</dbReference>
<dbReference type="GO" id="GO:0000166">
    <property type="term" value="F:nucleotide binding"/>
    <property type="evidence" value="ECO:0007669"/>
    <property type="project" value="UniProtKB-KW"/>
</dbReference>
<comment type="cofactor">
    <cofactor evidence="8">
        <name>FAD</name>
        <dbReference type="ChEBI" id="CHEBI:57692"/>
    </cofactor>
    <text evidence="8">Binds 1 FAD per subunit.</text>
</comment>
<evidence type="ECO:0000256" key="4">
    <source>
        <dbReference type="ARBA" id="ARBA00022857"/>
    </source>
</evidence>
<proteinExistence type="inferred from homology"/>
<keyword evidence="8" id="KW-0547">Nucleotide-binding</keyword>
<name>A0A6C0RFX7_9BACT</name>
<keyword evidence="3 8" id="KW-0274">FAD</keyword>
<dbReference type="PROSITE" id="PS00076">
    <property type="entry name" value="PYRIDINE_REDOX_1"/>
    <property type="match status" value="1"/>
</dbReference>
<feature type="domain" description="FAD/NAD(P)-binding" evidence="12">
    <location>
        <begin position="4"/>
        <end position="319"/>
    </location>
</feature>
<feature type="binding site" evidence="8">
    <location>
        <position position="302"/>
    </location>
    <ligand>
        <name>FAD</name>
        <dbReference type="ChEBI" id="CHEBI:57692"/>
    </ligand>
</feature>
<dbReference type="EMBL" id="CP048409">
    <property type="protein sequence ID" value="QIA08977.1"/>
    <property type="molecule type" value="Genomic_DNA"/>
</dbReference>
<feature type="binding site" evidence="8">
    <location>
        <position position="50"/>
    </location>
    <ligand>
        <name>FAD</name>
        <dbReference type="ChEBI" id="CHEBI:57692"/>
    </ligand>
</feature>
<comment type="similarity">
    <text evidence="1 10">Belongs to the class-I pyridine nucleotide-disulfide oxidoreductase family.</text>
</comment>
<dbReference type="PRINTS" id="PR00411">
    <property type="entry name" value="PNDRDTASEI"/>
</dbReference>
<dbReference type="PRINTS" id="PR00368">
    <property type="entry name" value="FADPNR"/>
</dbReference>
<evidence type="ECO:0000256" key="5">
    <source>
        <dbReference type="ARBA" id="ARBA00023002"/>
    </source>
</evidence>
<evidence type="ECO:0000256" key="1">
    <source>
        <dbReference type="ARBA" id="ARBA00007532"/>
    </source>
</evidence>
<evidence type="ECO:0000256" key="9">
    <source>
        <dbReference type="PIRSR" id="PIRSR000350-4"/>
    </source>
</evidence>
<feature type="binding site" evidence="8">
    <location>
        <position position="261"/>
    </location>
    <ligand>
        <name>NAD(+)</name>
        <dbReference type="ChEBI" id="CHEBI:57540"/>
    </ligand>
</feature>
<keyword evidence="4" id="KW-0521">NADP</keyword>
<dbReference type="SUPFAM" id="SSF51905">
    <property type="entry name" value="FAD/NAD(P)-binding domain"/>
    <property type="match status" value="1"/>
</dbReference>
<reference evidence="13 14" key="1">
    <citation type="submission" date="2020-02" db="EMBL/GenBank/DDBJ databases">
        <title>Genome sequencing for Draconibacterium sp. strain M1.</title>
        <authorList>
            <person name="Park S.-J."/>
        </authorList>
    </citation>
    <scope>NUCLEOTIDE SEQUENCE [LARGE SCALE GENOMIC DNA]</scope>
    <source>
        <strain evidence="13 14">M1</strain>
    </source>
</reference>